<keyword evidence="8" id="KW-0547">Nucleotide-binding</keyword>
<feature type="domain" description="Histidine kinase" evidence="15">
    <location>
        <begin position="272"/>
        <end position="490"/>
    </location>
</feature>
<dbReference type="PANTHER" id="PTHR45528:SF1">
    <property type="entry name" value="SENSOR HISTIDINE KINASE CPXA"/>
    <property type="match status" value="1"/>
</dbReference>
<comment type="catalytic activity">
    <reaction evidence="1">
        <text>ATP + protein L-histidine = ADP + protein N-phospho-L-histidine.</text>
        <dbReference type="EC" id="2.7.13.3"/>
    </reaction>
</comment>
<evidence type="ECO:0000256" key="5">
    <source>
        <dbReference type="ARBA" id="ARBA00022553"/>
    </source>
</evidence>
<evidence type="ECO:0000256" key="6">
    <source>
        <dbReference type="ARBA" id="ARBA00022679"/>
    </source>
</evidence>
<keyword evidence="5" id="KW-0597">Phosphoprotein</keyword>
<dbReference type="GO" id="GO:0005886">
    <property type="term" value="C:plasma membrane"/>
    <property type="evidence" value="ECO:0007669"/>
    <property type="project" value="UniProtKB-SubCell"/>
</dbReference>
<evidence type="ECO:0000259" key="15">
    <source>
        <dbReference type="PROSITE" id="PS50109"/>
    </source>
</evidence>
<evidence type="ECO:0000256" key="7">
    <source>
        <dbReference type="ARBA" id="ARBA00022692"/>
    </source>
</evidence>
<dbReference type="Gene3D" id="3.30.565.10">
    <property type="entry name" value="Histidine kinase-like ATPase, C-terminal domain"/>
    <property type="match status" value="1"/>
</dbReference>
<proteinExistence type="predicted"/>
<dbReference type="AlphaFoldDB" id="K6ZJF7"/>
<keyword evidence="9 16" id="KW-0418">Kinase</keyword>
<gene>
    <name evidence="16" type="primary">yfhK</name>
    <name evidence="16" type="ORF">GPAL_3620</name>
</gene>
<dbReference type="SMART" id="SM00387">
    <property type="entry name" value="HATPase_c"/>
    <property type="match status" value="1"/>
</dbReference>
<dbReference type="CDD" id="cd00082">
    <property type="entry name" value="HisKA"/>
    <property type="match status" value="1"/>
</dbReference>
<evidence type="ECO:0000256" key="12">
    <source>
        <dbReference type="ARBA" id="ARBA00023012"/>
    </source>
</evidence>
<evidence type="ECO:0000256" key="10">
    <source>
        <dbReference type="ARBA" id="ARBA00022840"/>
    </source>
</evidence>
<feature type="transmembrane region" description="Helical" evidence="14">
    <location>
        <begin position="32"/>
        <end position="49"/>
    </location>
</feature>
<dbReference type="InterPro" id="IPR036097">
    <property type="entry name" value="HisK_dim/P_sf"/>
</dbReference>
<evidence type="ECO:0000256" key="2">
    <source>
        <dbReference type="ARBA" id="ARBA00004651"/>
    </source>
</evidence>
<keyword evidence="7 14" id="KW-0812">Transmembrane</keyword>
<comment type="subcellular location">
    <subcellularLocation>
        <location evidence="2">Cell membrane</location>
        <topology evidence="2">Multi-pass membrane protein</topology>
    </subcellularLocation>
</comment>
<dbReference type="InterPro" id="IPR003661">
    <property type="entry name" value="HisK_dim/P_dom"/>
</dbReference>
<dbReference type="Gene3D" id="1.10.287.130">
    <property type="match status" value="1"/>
</dbReference>
<evidence type="ECO:0000313" key="16">
    <source>
        <dbReference type="EMBL" id="GAC30462.1"/>
    </source>
</evidence>
<keyword evidence="12" id="KW-0902">Two-component regulatory system</keyword>
<dbReference type="EC" id="2.7.13.3" evidence="3"/>
<dbReference type="PROSITE" id="PS50109">
    <property type="entry name" value="HIS_KIN"/>
    <property type="match status" value="1"/>
</dbReference>
<evidence type="ECO:0000256" key="11">
    <source>
        <dbReference type="ARBA" id="ARBA00022989"/>
    </source>
</evidence>
<dbReference type="Proteomes" id="UP000006251">
    <property type="component" value="Unassembled WGS sequence"/>
</dbReference>
<dbReference type="SUPFAM" id="SSF47384">
    <property type="entry name" value="Homodimeric domain of signal transducing histidine kinase"/>
    <property type="match status" value="1"/>
</dbReference>
<evidence type="ECO:0000256" key="4">
    <source>
        <dbReference type="ARBA" id="ARBA00022475"/>
    </source>
</evidence>
<dbReference type="GO" id="GO:0000155">
    <property type="term" value="F:phosphorelay sensor kinase activity"/>
    <property type="evidence" value="ECO:0007669"/>
    <property type="project" value="InterPro"/>
</dbReference>
<reference evidence="17" key="1">
    <citation type="journal article" date="2014" name="Environ. Microbiol.">
        <title>Comparative genomics of the marine bacterial genus Glaciecola reveals the high degree of genomic diversity and genomic characteristic for cold adaptation.</title>
        <authorList>
            <person name="Qin Q.L."/>
            <person name="Xie B.B."/>
            <person name="Yu Y."/>
            <person name="Shu Y.L."/>
            <person name="Rong J.C."/>
            <person name="Zhang Y.J."/>
            <person name="Zhao D.L."/>
            <person name="Chen X.L."/>
            <person name="Zhang X.Y."/>
            <person name="Chen B."/>
            <person name="Zhou B.C."/>
            <person name="Zhang Y.Z."/>
        </authorList>
    </citation>
    <scope>NUCLEOTIDE SEQUENCE [LARGE SCALE GENOMIC DNA]</scope>
    <source>
        <strain evidence="17">ACAM 615</strain>
    </source>
</reference>
<keyword evidence="11 14" id="KW-1133">Transmembrane helix</keyword>
<name>K6ZJF7_9ALTE</name>
<keyword evidence="10" id="KW-0067">ATP-binding</keyword>
<dbReference type="InterPro" id="IPR004358">
    <property type="entry name" value="Sig_transdc_His_kin-like_C"/>
</dbReference>
<evidence type="ECO:0000256" key="9">
    <source>
        <dbReference type="ARBA" id="ARBA00022777"/>
    </source>
</evidence>
<evidence type="ECO:0000256" key="3">
    <source>
        <dbReference type="ARBA" id="ARBA00012438"/>
    </source>
</evidence>
<keyword evidence="6 16" id="KW-0808">Transferase</keyword>
<dbReference type="GO" id="GO:0005524">
    <property type="term" value="F:ATP binding"/>
    <property type="evidence" value="ECO:0007669"/>
    <property type="project" value="UniProtKB-KW"/>
</dbReference>
<dbReference type="CDD" id="cd00075">
    <property type="entry name" value="HATPase"/>
    <property type="match status" value="1"/>
</dbReference>
<protein>
    <recommendedName>
        <fullName evidence="3">histidine kinase</fullName>
        <ecNumber evidence="3">2.7.13.3</ecNumber>
    </recommendedName>
</protein>
<dbReference type="InterPro" id="IPR003594">
    <property type="entry name" value="HATPase_dom"/>
</dbReference>
<dbReference type="EMBL" id="BAEQ01000056">
    <property type="protein sequence ID" value="GAC30462.1"/>
    <property type="molecule type" value="Genomic_DNA"/>
</dbReference>
<evidence type="ECO:0000256" key="8">
    <source>
        <dbReference type="ARBA" id="ARBA00022741"/>
    </source>
</evidence>
<dbReference type="Pfam" id="PF00512">
    <property type="entry name" value="HisKA"/>
    <property type="match status" value="1"/>
</dbReference>
<keyword evidence="17" id="KW-1185">Reference proteome</keyword>
<dbReference type="InterPro" id="IPR050398">
    <property type="entry name" value="HssS/ArlS-like"/>
</dbReference>
<dbReference type="Pfam" id="PF02518">
    <property type="entry name" value="HATPase_c"/>
    <property type="match status" value="1"/>
</dbReference>
<sequence>MQLLMPRPGYVMLKKIHLKLFRHVQIRSLKQLIFGSFIVALIPLFTLLWQSQNDLAKLNHNTVTETQFFVKTAGTIRNLENMALDIERLLRQHFVLPNATLKRLNDDSLNLFQDQLTPFCQQLNDADVCGHVHRQLIQLENYSSMTDKIVLDAHLQSFRIAVSTLSDGVRDTVNERVSKQQDYLSKLQQKQAWSTAVLTVLSLTLIIFATKLIIKPVNKLKDIIGAIAENQNDLPAKSSSGPRELIAVEKDLFALHQRIQQLEKVRTALLRHASHELKTPLASFKEGCALLAEEMVGPLSVQQKEVVTLLQASTTRLNLLIEKLLDYNALLQQAEPSIENIKSANIIQECLTQNGLALKQSGCIVEVEVSDGALTIPTDAELFRRILDNLISNAIAHGALQTRIYVAITVDINSYLLDVANHGNPISAEARTDIFEPFKRGDFMRNDRVIGAGLGLSIVADCSRLLGGTVTIVDVDYAEVCFRIKLPRNDAQ</sequence>
<evidence type="ECO:0000256" key="1">
    <source>
        <dbReference type="ARBA" id="ARBA00000085"/>
    </source>
</evidence>
<dbReference type="SMART" id="SM00388">
    <property type="entry name" value="HisKA"/>
    <property type="match status" value="1"/>
</dbReference>
<keyword evidence="13 14" id="KW-0472">Membrane</keyword>
<dbReference type="STRING" id="1121922.GCA_000428905_02081"/>
<evidence type="ECO:0000313" key="17">
    <source>
        <dbReference type="Proteomes" id="UP000006251"/>
    </source>
</evidence>
<evidence type="ECO:0000256" key="13">
    <source>
        <dbReference type="ARBA" id="ARBA00023136"/>
    </source>
</evidence>
<organism evidence="16 17">
    <name type="scientific">Brumicola pallidula DSM 14239 = ACAM 615</name>
    <dbReference type="NCBI Taxonomy" id="1121922"/>
    <lineage>
        <taxon>Bacteria</taxon>
        <taxon>Pseudomonadati</taxon>
        <taxon>Pseudomonadota</taxon>
        <taxon>Gammaproteobacteria</taxon>
        <taxon>Alteromonadales</taxon>
        <taxon>Alteromonadaceae</taxon>
        <taxon>Brumicola</taxon>
    </lineage>
</organism>
<accession>K6ZJF7</accession>
<feature type="transmembrane region" description="Helical" evidence="14">
    <location>
        <begin position="192"/>
        <end position="214"/>
    </location>
</feature>
<dbReference type="InterPro" id="IPR036890">
    <property type="entry name" value="HATPase_C_sf"/>
</dbReference>
<dbReference type="PANTHER" id="PTHR45528">
    <property type="entry name" value="SENSOR HISTIDINE KINASE CPXA"/>
    <property type="match status" value="1"/>
</dbReference>
<comment type="caution">
    <text evidence="16">The sequence shown here is derived from an EMBL/GenBank/DDBJ whole genome shotgun (WGS) entry which is preliminary data.</text>
</comment>
<keyword evidence="4" id="KW-1003">Cell membrane</keyword>
<dbReference type="SUPFAM" id="SSF55874">
    <property type="entry name" value="ATPase domain of HSP90 chaperone/DNA topoisomerase II/histidine kinase"/>
    <property type="match status" value="1"/>
</dbReference>
<evidence type="ECO:0000256" key="14">
    <source>
        <dbReference type="SAM" id="Phobius"/>
    </source>
</evidence>
<dbReference type="InterPro" id="IPR005467">
    <property type="entry name" value="His_kinase_dom"/>
</dbReference>
<dbReference type="PRINTS" id="PR00344">
    <property type="entry name" value="BCTRLSENSOR"/>
</dbReference>